<dbReference type="KEGG" id="yel:LC20_04193"/>
<organism evidence="1 2">
    <name type="scientific">Yersinia enterocolitica LC20</name>
    <dbReference type="NCBI Taxonomy" id="1443113"/>
    <lineage>
        <taxon>Bacteria</taxon>
        <taxon>Pseudomonadati</taxon>
        <taxon>Pseudomonadota</taxon>
        <taxon>Gammaproteobacteria</taxon>
        <taxon>Enterobacterales</taxon>
        <taxon>Yersiniaceae</taxon>
        <taxon>Yersinia</taxon>
    </lineage>
</organism>
<evidence type="ECO:0000313" key="1">
    <source>
        <dbReference type="EMBL" id="AHM75446.2"/>
    </source>
</evidence>
<evidence type="ECO:0000313" key="2">
    <source>
        <dbReference type="Proteomes" id="UP000230961"/>
    </source>
</evidence>
<dbReference type="Proteomes" id="UP000230961">
    <property type="component" value="Chromosome"/>
</dbReference>
<gene>
    <name evidence="1" type="ORF">LC20_04193</name>
</gene>
<proteinExistence type="predicted"/>
<sequence length="63" mass="7167">MMPPNVPYQENQLTKCSTLLPRLTGTTGNDFDNALRAYRSIYTLCAARHNQLINEITLRQGNK</sequence>
<dbReference type="AlphaFoldDB" id="A0A7U4GHG5"/>
<name>A0A7U4GHG5_YEREN</name>
<accession>A0A7U4GHG5</accession>
<dbReference type="EMBL" id="CP007448">
    <property type="protein sequence ID" value="AHM75446.2"/>
    <property type="molecule type" value="Genomic_DNA"/>
</dbReference>
<protein>
    <submittedName>
        <fullName evidence="1">Uncharacterized protein</fullName>
    </submittedName>
</protein>
<reference evidence="1 2" key="1">
    <citation type="submission" date="2017-11" db="EMBL/GenBank/DDBJ databases">
        <title>The complete genome sequence and comparative genome analysis of Yersinia enterocolitica strain LC20.</title>
        <authorList>
            <person name="Shi G."/>
            <person name="Su M."/>
            <person name="Liang J."/>
            <person name="Gu W."/>
            <person name="Xiao Y."/>
            <person name="Zhang Z."/>
            <person name="Qiu H."/>
            <person name="Duan R."/>
            <person name="Zhang Z."/>
            <person name="Li Y."/>
            <person name="Zhang X."/>
            <person name="Ling Y."/>
            <person name="Song L."/>
            <person name="Chen M."/>
            <person name="Zhao Y."/>
            <person name="Wu J."/>
            <person name="Jing H."/>
            <person name="Xiao J."/>
            <person name="Wang X."/>
        </authorList>
    </citation>
    <scope>NUCLEOTIDE SEQUENCE [LARGE SCALE GENOMIC DNA]</scope>
    <source>
        <strain evidence="1 2">LC20</strain>
    </source>
</reference>